<dbReference type="CDD" id="cd14744">
    <property type="entry name" value="PAAR_CT_2"/>
    <property type="match status" value="1"/>
</dbReference>
<protein>
    <submittedName>
        <fullName evidence="1">PAAR domain-containing protein</fullName>
    </submittedName>
</protein>
<sequence>MAERACILRLDRTTVQGTVLDGIDGTGVDERGMSYLGARVQCPACGTEGRIEADGPRNAEDAIDEKLPALENDLCRCGCNPPPRLIASQREWTYES</sequence>
<keyword evidence="2" id="KW-1185">Reference proteome</keyword>
<gene>
    <name evidence="1" type="ORF">L5014_30740</name>
</gene>
<comment type="caution">
    <text evidence="1">The sequence shown here is derived from an EMBL/GenBank/DDBJ whole genome shotgun (WGS) entry which is preliminary data.</text>
</comment>
<dbReference type="Pfam" id="PF05488">
    <property type="entry name" value="PAAR_motif"/>
    <property type="match status" value="1"/>
</dbReference>
<evidence type="ECO:0000313" key="2">
    <source>
        <dbReference type="Proteomes" id="UP001139308"/>
    </source>
</evidence>
<dbReference type="EMBL" id="JAKLJA010000040">
    <property type="protein sequence ID" value="MCG5077671.1"/>
    <property type="molecule type" value="Genomic_DNA"/>
</dbReference>
<name>A0A9X1ULM7_9BURK</name>
<dbReference type="AlphaFoldDB" id="A0A9X1ULM7"/>
<organism evidence="1 2">
    <name type="scientific">Paraburkholderia tagetis</name>
    <dbReference type="NCBI Taxonomy" id="2913261"/>
    <lineage>
        <taxon>Bacteria</taxon>
        <taxon>Pseudomonadati</taxon>
        <taxon>Pseudomonadota</taxon>
        <taxon>Betaproteobacteria</taxon>
        <taxon>Burkholderiales</taxon>
        <taxon>Burkholderiaceae</taxon>
        <taxon>Paraburkholderia</taxon>
    </lineage>
</organism>
<dbReference type="InterPro" id="IPR008727">
    <property type="entry name" value="PAAR_motif"/>
</dbReference>
<evidence type="ECO:0000313" key="1">
    <source>
        <dbReference type="EMBL" id="MCG5077671.1"/>
    </source>
</evidence>
<reference evidence="1" key="1">
    <citation type="submission" date="2022-01" db="EMBL/GenBank/DDBJ databases">
        <title>Genome sequence and assembly of Parabukholderia sp. RG36.</title>
        <authorList>
            <person name="Chhetri G."/>
        </authorList>
    </citation>
    <scope>NUCLEOTIDE SEQUENCE</scope>
    <source>
        <strain evidence="1">RG36</strain>
    </source>
</reference>
<proteinExistence type="predicted"/>
<dbReference type="Proteomes" id="UP001139308">
    <property type="component" value="Unassembled WGS sequence"/>
</dbReference>
<accession>A0A9X1ULM7</accession>
<dbReference type="RefSeq" id="WP_238467569.1">
    <property type="nucleotide sequence ID" value="NZ_JAKLJA010000040.1"/>
</dbReference>